<dbReference type="PANTHER" id="PTHR47481:SF31">
    <property type="entry name" value="OS01G0873500 PROTEIN"/>
    <property type="match status" value="1"/>
</dbReference>
<organism evidence="1 2">
    <name type="scientific">Abeliophyllum distichum</name>
    <dbReference type="NCBI Taxonomy" id="126358"/>
    <lineage>
        <taxon>Eukaryota</taxon>
        <taxon>Viridiplantae</taxon>
        <taxon>Streptophyta</taxon>
        <taxon>Embryophyta</taxon>
        <taxon>Tracheophyta</taxon>
        <taxon>Spermatophyta</taxon>
        <taxon>Magnoliopsida</taxon>
        <taxon>eudicotyledons</taxon>
        <taxon>Gunneridae</taxon>
        <taxon>Pentapetalae</taxon>
        <taxon>asterids</taxon>
        <taxon>lamiids</taxon>
        <taxon>Lamiales</taxon>
        <taxon>Oleaceae</taxon>
        <taxon>Forsythieae</taxon>
        <taxon>Abeliophyllum</taxon>
    </lineage>
</organism>
<protein>
    <recommendedName>
        <fullName evidence="3">Retrotransposon Copia-like N-terminal domain-containing protein</fullName>
    </recommendedName>
</protein>
<name>A0ABD1R8R0_9LAMI</name>
<evidence type="ECO:0008006" key="3">
    <source>
        <dbReference type="Google" id="ProtNLM"/>
    </source>
</evidence>
<proteinExistence type="predicted"/>
<keyword evidence="2" id="KW-1185">Reference proteome</keyword>
<evidence type="ECO:0000313" key="1">
    <source>
        <dbReference type="EMBL" id="KAL2484820.1"/>
    </source>
</evidence>
<dbReference type="AlphaFoldDB" id="A0ABD1R8R0"/>
<reference evidence="2" key="1">
    <citation type="submission" date="2024-07" db="EMBL/GenBank/DDBJ databases">
        <title>Two chromosome-level genome assemblies of Korean endemic species Abeliophyllum distichum and Forsythia ovata (Oleaceae).</title>
        <authorList>
            <person name="Jang H."/>
        </authorList>
    </citation>
    <scope>NUCLEOTIDE SEQUENCE [LARGE SCALE GENOMIC DNA]</scope>
</reference>
<comment type="caution">
    <text evidence="1">The sequence shown here is derived from an EMBL/GenBank/DDBJ whole genome shotgun (WGS) entry which is preliminary data.</text>
</comment>
<dbReference type="EMBL" id="JBFOLK010000009">
    <property type="protein sequence ID" value="KAL2484820.1"/>
    <property type="molecule type" value="Genomic_DNA"/>
</dbReference>
<sequence>MVNVSACNDSPLVESSTMVPIAMATNHISPFDINLTQIPSVKLDKNNFLLWKNMIMPIIKGHNLEGFILGTKKCPPEFIGAQAVTNEGESVETSPNLEYSKWTSTNQLLMGWLYSSMTPEIAMKESMSIDQYLTTVKQLADNLEITVKLLLMKTW</sequence>
<gene>
    <name evidence="1" type="ORF">Adt_29576</name>
</gene>
<evidence type="ECO:0000313" key="2">
    <source>
        <dbReference type="Proteomes" id="UP001604336"/>
    </source>
</evidence>
<dbReference type="PANTHER" id="PTHR47481">
    <property type="match status" value="1"/>
</dbReference>
<accession>A0ABD1R8R0</accession>
<dbReference type="Proteomes" id="UP001604336">
    <property type="component" value="Unassembled WGS sequence"/>
</dbReference>